<dbReference type="AlphaFoldDB" id="A0A7T2WN20"/>
<dbReference type="KEGG" id="bcau:I6G59_16250"/>
<evidence type="ECO:0008006" key="3">
    <source>
        <dbReference type="Google" id="ProtNLM"/>
    </source>
</evidence>
<name>A0A7T2WN20_9MICO</name>
<gene>
    <name evidence="1" type="ORF">I6G59_16250</name>
</gene>
<reference evidence="1 2" key="1">
    <citation type="submission" date="2020-12" db="EMBL/GenBank/DDBJ databases">
        <title>FDA dAtabase for Regulatory Grade micrObial Sequences (FDA-ARGOS): Supporting development and validation of Infectious Disease Dx tests.</title>
        <authorList>
            <person name="Sproer C."/>
            <person name="Gronow S."/>
            <person name="Severitt S."/>
            <person name="Schroder I."/>
            <person name="Tallon L."/>
            <person name="Sadzewicz L."/>
            <person name="Zhao X."/>
            <person name="Boylan J."/>
            <person name="Ott S."/>
            <person name="Bowen H."/>
            <person name="Vavikolanu K."/>
            <person name="Mehta A."/>
            <person name="Aluvathingal J."/>
            <person name="Nadendla S."/>
            <person name="Lowell S."/>
            <person name="Myers T."/>
            <person name="Yan Y."/>
            <person name="Sichtig H."/>
        </authorList>
    </citation>
    <scope>NUCLEOTIDE SEQUENCE [LARGE SCALE GENOMIC DNA]</scope>
    <source>
        <strain evidence="1 2">FDAARGOS_902</strain>
    </source>
</reference>
<evidence type="ECO:0000313" key="2">
    <source>
        <dbReference type="Proteomes" id="UP000594979"/>
    </source>
</evidence>
<dbReference type="RefSeq" id="WP_197931908.1">
    <property type="nucleotide sequence ID" value="NZ_CP065682.1"/>
</dbReference>
<dbReference type="Proteomes" id="UP000594979">
    <property type="component" value="Chromosome"/>
</dbReference>
<accession>A0A7T2WN20</accession>
<proteinExistence type="predicted"/>
<protein>
    <recommendedName>
        <fullName evidence="3">Minor tail protein</fullName>
    </recommendedName>
</protein>
<organism evidence="1 2">
    <name type="scientific">Brevibacterium casei</name>
    <dbReference type="NCBI Taxonomy" id="33889"/>
    <lineage>
        <taxon>Bacteria</taxon>
        <taxon>Bacillati</taxon>
        <taxon>Actinomycetota</taxon>
        <taxon>Actinomycetes</taxon>
        <taxon>Micrococcales</taxon>
        <taxon>Brevibacteriaceae</taxon>
        <taxon>Brevibacterium</taxon>
    </lineage>
</organism>
<sequence>MTWRYLATRLNGDGTETFLNTNVPLTDVEIHQVVNGHGGLKATIEPEHPSLKQDGKFILEAGTTGIYAEVDGLIRGGGILENIDTDGPKLGLDCVGHTGYLTGMPYTGHKVIERDDPLKVSRHLWDHTQARKNFNLGIEFDGDTKSRTMFIGDDTIPPSTTPVKVTPYVLAYWQTHDLAKEFDELADLAPFEYTLTHTWNTNKTRIHHTLTYGYPRLGARRTDLRFTVGENVTVLPQFKTDADSYASNVIVLGAGEGQKMMRAEDADPAPGRLGRYEVVADKSITTPTAARQRAAAERRARDGQDDISDLAVAQHPNALLGSYQVGDDILINTADGWQGRRSVWVKILGIQIRPNTNTTTLQVRRAEKVSK</sequence>
<evidence type="ECO:0000313" key="1">
    <source>
        <dbReference type="EMBL" id="QPS33460.1"/>
    </source>
</evidence>
<dbReference type="EMBL" id="CP065682">
    <property type="protein sequence ID" value="QPS33460.1"/>
    <property type="molecule type" value="Genomic_DNA"/>
</dbReference>